<keyword evidence="3" id="KW-1185">Reference proteome</keyword>
<evidence type="ECO:0000313" key="2">
    <source>
        <dbReference type="EMBL" id="MBI1621628.1"/>
    </source>
</evidence>
<dbReference type="RefSeq" id="WP_198477046.1">
    <property type="nucleotide sequence ID" value="NZ_JADGMQ010000009.1"/>
</dbReference>
<keyword evidence="1" id="KW-0812">Transmembrane</keyword>
<keyword evidence="1" id="KW-0472">Membrane</keyword>
<gene>
    <name evidence="2" type="ORF">IOD40_13275</name>
</gene>
<feature type="transmembrane region" description="Helical" evidence="1">
    <location>
        <begin position="30"/>
        <end position="46"/>
    </location>
</feature>
<name>A0ABS0SEA0_9HYPH</name>
<dbReference type="EMBL" id="JADGMQ010000009">
    <property type="protein sequence ID" value="MBI1621628.1"/>
    <property type="molecule type" value="Genomic_DNA"/>
</dbReference>
<dbReference type="Proteomes" id="UP000601789">
    <property type="component" value="Unassembled WGS sequence"/>
</dbReference>
<evidence type="ECO:0000256" key="1">
    <source>
        <dbReference type="SAM" id="Phobius"/>
    </source>
</evidence>
<organism evidence="2 3">
    <name type="scientific">Aquamicrobium zhengzhouense</name>
    <dbReference type="NCBI Taxonomy" id="2781738"/>
    <lineage>
        <taxon>Bacteria</taxon>
        <taxon>Pseudomonadati</taxon>
        <taxon>Pseudomonadota</taxon>
        <taxon>Alphaproteobacteria</taxon>
        <taxon>Hyphomicrobiales</taxon>
        <taxon>Phyllobacteriaceae</taxon>
        <taxon>Aquamicrobium</taxon>
    </lineage>
</organism>
<protein>
    <submittedName>
        <fullName evidence="2">Uncharacterized protein</fullName>
    </submittedName>
</protein>
<keyword evidence="1" id="KW-1133">Transmembrane helix</keyword>
<evidence type="ECO:0000313" key="3">
    <source>
        <dbReference type="Proteomes" id="UP000601789"/>
    </source>
</evidence>
<sequence length="51" mass="5328">MSLFLMSVTGLVLAVAFAFAATSIGFVQALTLGAIASTALIFYLLIRITMS</sequence>
<accession>A0ABS0SEA0</accession>
<proteinExistence type="predicted"/>
<reference evidence="2 3" key="1">
    <citation type="submission" date="2020-10" db="EMBL/GenBank/DDBJ databases">
        <title>Aquamicrobium zhengzhouensis sp. nov., a exopolysaccharide producing bacterium isolated from farmland soil.</title>
        <authorList>
            <person name="Wang X."/>
        </authorList>
    </citation>
    <scope>NUCLEOTIDE SEQUENCE [LARGE SCALE GENOMIC DNA]</scope>
    <source>
        <strain evidence="3">cd-1</strain>
    </source>
</reference>
<comment type="caution">
    <text evidence="2">The sequence shown here is derived from an EMBL/GenBank/DDBJ whole genome shotgun (WGS) entry which is preliminary data.</text>
</comment>